<dbReference type="PROSITE" id="PS51257">
    <property type="entry name" value="PROKAR_LIPOPROTEIN"/>
    <property type="match status" value="1"/>
</dbReference>
<sequence>MEEKMNKIVKKISMLLLLIFSFSLISCGGNNKEENNKKQSISTNENYPVTVENFNSQGNEIKETFNETPKRVISTNQTTTEILLELGLGKHVIGTAYLDNEILPSLKSDYEKIPVLAAKYPSKEVVLENNPDFIIGWKSAFSDKNLGSVSSWNEKNVQTYIQRNTAVKKNTLENIYKDIEDIGKIFAIEDKTKNYVTDMKNKIKGIEEKTNKLDKKQRVLVIEGEGDNKYRAYGENSLVADMVEKAGGENICDKGGSIGVENIIELNPDIIILIYFEQQDKDNKGVDSLLNNKALQKVNAIKNKRIINTPLAETYAGGVRTVSGIEKMAKDFYPDLFN</sequence>
<dbReference type="InterPro" id="IPR002491">
    <property type="entry name" value="ABC_transptr_periplasmic_BD"/>
</dbReference>
<evidence type="ECO:0000313" key="4">
    <source>
        <dbReference type="Proteomes" id="UP000430345"/>
    </source>
</evidence>
<dbReference type="AlphaFoldDB" id="A0A6I1MPE5"/>
<gene>
    <name evidence="3" type="ORF">GBZ86_09515</name>
</gene>
<accession>A0A6I1MPE5</accession>
<dbReference type="PANTHER" id="PTHR30535:SF7">
    <property type="entry name" value="IRON(III) DICITRATE-BINDING PROTEIN"/>
    <property type="match status" value="1"/>
</dbReference>
<evidence type="ECO:0000256" key="1">
    <source>
        <dbReference type="ARBA" id="ARBA00008814"/>
    </source>
</evidence>
<keyword evidence="4" id="KW-1185">Reference proteome</keyword>
<proteinExistence type="inferred from homology"/>
<organism evidence="3 4">
    <name type="scientific">Clostridium tarantellae</name>
    <dbReference type="NCBI Taxonomy" id="39493"/>
    <lineage>
        <taxon>Bacteria</taxon>
        <taxon>Bacillati</taxon>
        <taxon>Bacillota</taxon>
        <taxon>Clostridia</taxon>
        <taxon>Eubacteriales</taxon>
        <taxon>Clostridiaceae</taxon>
        <taxon>Clostridium</taxon>
    </lineage>
</organism>
<comment type="caution">
    <text evidence="3">The sequence shown here is derived from an EMBL/GenBank/DDBJ whole genome shotgun (WGS) entry which is preliminary data.</text>
</comment>
<name>A0A6I1MPE5_9CLOT</name>
<dbReference type="Pfam" id="PF01497">
    <property type="entry name" value="Peripla_BP_2"/>
    <property type="match status" value="1"/>
</dbReference>
<dbReference type="OrthoDB" id="89746at2"/>
<dbReference type="SUPFAM" id="SSF53807">
    <property type="entry name" value="Helical backbone' metal receptor"/>
    <property type="match status" value="1"/>
</dbReference>
<evidence type="ECO:0000313" key="3">
    <source>
        <dbReference type="EMBL" id="MPQ43997.1"/>
    </source>
</evidence>
<dbReference type="Proteomes" id="UP000430345">
    <property type="component" value="Unassembled WGS sequence"/>
</dbReference>
<dbReference type="EMBL" id="WHJC01000133">
    <property type="protein sequence ID" value="MPQ43997.1"/>
    <property type="molecule type" value="Genomic_DNA"/>
</dbReference>
<protein>
    <submittedName>
        <fullName evidence="3">ABC transporter substrate-binding protein</fullName>
    </submittedName>
</protein>
<dbReference type="Gene3D" id="3.40.50.1980">
    <property type="entry name" value="Nitrogenase molybdenum iron protein domain"/>
    <property type="match status" value="2"/>
</dbReference>
<dbReference type="InterPro" id="IPR050902">
    <property type="entry name" value="ABC_Transporter_SBP"/>
</dbReference>
<reference evidence="3 4" key="1">
    <citation type="submission" date="2019-10" db="EMBL/GenBank/DDBJ databases">
        <title>The Genome Sequence of Clostridium tarantellae Isolated from Fish Brain.</title>
        <authorList>
            <person name="Bano L."/>
            <person name="Kiel M."/>
            <person name="Sales G."/>
            <person name="Doxey A.C."/>
            <person name="Mansfield M.J."/>
            <person name="Schiavone M."/>
            <person name="Rossetto O."/>
            <person name="Pirazzini M."/>
            <person name="Dobrindt U."/>
            <person name="Montecucco C."/>
        </authorList>
    </citation>
    <scope>NUCLEOTIDE SEQUENCE [LARGE SCALE GENOMIC DNA]</scope>
    <source>
        <strain evidence="3 4">DSM 3997</strain>
    </source>
</reference>
<comment type="similarity">
    <text evidence="1">Belongs to the bacterial solute-binding protein 8 family.</text>
</comment>
<feature type="domain" description="Fe/B12 periplasmic-binding" evidence="2">
    <location>
        <begin position="71"/>
        <end position="336"/>
    </location>
</feature>
<evidence type="ECO:0000259" key="2">
    <source>
        <dbReference type="PROSITE" id="PS50983"/>
    </source>
</evidence>
<dbReference type="PANTHER" id="PTHR30535">
    <property type="entry name" value="VITAMIN B12-BINDING PROTEIN"/>
    <property type="match status" value="1"/>
</dbReference>
<dbReference type="PROSITE" id="PS50983">
    <property type="entry name" value="FE_B12_PBP"/>
    <property type="match status" value="1"/>
</dbReference>